<evidence type="ECO:0000256" key="7">
    <source>
        <dbReference type="ARBA" id="ARBA00022840"/>
    </source>
</evidence>
<comment type="subcellular location">
    <subcellularLocation>
        <location evidence="9">Cytoplasm</location>
    </subcellularLocation>
</comment>
<evidence type="ECO:0000256" key="4">
    <source>
        <dbReference type="ARBA" id="ARBA00022679"/>
    </source>
</evidence>
<dbReference type="OrthoDB" id="9803155at2"/>
<organism evidence="11 12">
    <name type="scientific">Anaerobacillus arseniciselenatis</name>
    <dbReference type="NCBI Taxonomy" id="85682"/>
    <lineage>
        <taxon>Bacteria</taxon>
        <taxon>Bacillati</taxon>
        <taxon>Bacillota</taxon>
        <taxon>Bacilli</taxon>
        <taxon>Bacillales</taxon>
        <taxon>Bacillaceae</taxon>
        <taxon>Anaerobacillus</taxon>
    </lineage>
</organism>
<dbReference type="NCBIfam" id="TIGR00761">
    <property type="entry name" value="argB"/>
    <property type="match status" value="1"/>
</dbReference>
<feature type="binding site" evidence="9">
    <location>
        <begin position="41"/>
        <end position="42"/>
    </location>
    <ligand>
        <name>substrate</name>
    </ligand>
</feature>
<dbReference type="SUPFAM" id="SSF53633">
    <property type="entry name" value="Carbamate kinase-like"/>
    <property type="match status" value="1"/>
</dbReference>
<sequence length="262" mass="27940">MNDVIVVKCGGSTLQQLSDQFFLSMKQLKEQTMTPVIVHGGGPEINALLEKLEVESEFVNGLRKTTSEVLEVVEMVLTGKVNKFLVTKLQLAGVTSLGLSGCDGALLKSVAINQEELGFVGEVIGVDDHFLEKLLSINVVPVIAPVGLGDEGTHFNINADTAAAAIADSLSAQKMVFVTDVDGIMKGNELQKVVSVSEIEEMIDDGTIYGGMIPKVKGAIKCLQGNIEEVFIINGKADNLMCNGELVGTKIVKTKEAVLSYE</sequence>
<dbReference type="GO" id="GO:0042450">
    <property type="term" value="P:L-arginine biosynthetic process via ornithine"/>
    <property type="evidence" value="ECO:0007669"/>
    <property type="project" value="UniProtKB-UniRule"/>
</dbReference>
<keyword evidence="7 9" id="KW-0067">ATP-binding</keyword>
<dbReference type="AlphaFoldDB" id="A0A1S2LCP9"/>
<dbReference type="EMBL" id="MLQQ01000040">
    <property type="protein sequence ID" value="OIJ10171.1"/>
    <property type="molecule type" value="Genomic_DNA"/>
</dbReference>
<feature type="binding site" evidence="9">
    <location>
        <position position="63"/>
    </location>
    <ligand>
        <name>substrate</name>
    </ligand>
</feature>
<dbReference type="InterPro" id="IPR001048">
    <property type="entry name" value="Asp/Glu/Uridylate_kinase"/>
</dbReference>
<dbReference type="GO" id="GO:0005524">
    <property type="term" value="F:ATP binding"/>
    <property type="evidence" value="ECO:0007669"/>
    <property type="project" value="UniProtKB-UniRule"/>
</dbReference>
<dbReference type="InterPro" id="IPR036393">
    <property type="entry name" value="AceGlu_kinase-like_sf"/>
</dbReference>
<evidence type="ECO:0000256" key="9">
    <source>
        <dbReference type="HAMAP-Rule" id="MF_00082"/>
    </source>
</evidence>
<evidence type="ECO:0000313" key="12">
    <source>
        <dbReference type="Proteomes" id="UP000180098"/>
    </source>
</evidence>
<dbReference type="HAMAP" id="MF_00082">
    <property type="entry name" value="ArgB"/>
    <property type="match status" value="1"/>
</dbReference>
<feature type="site" description="Transition state stabilizer" evidence="9">
    <location>
        <position position="8"/>
    </location>
</feature>
<comment type="similarity">
    <text evidence="9">Belongs to the acetylglutamate kinase family. ArgB subfamily.</text>
</comment>
<keyword evidence="6 9" id="KW-0418">Kinase</keyword>
<dbReference type="GO" id="GO:0005737">
    <property type="term" value="C:cytoplasm"/>
    <property type="evidence" value="ECO:0007669"/>
    <property type="project" value="UniProtKB-SubCell"/>
</dbReference>
<comment type="pathway">
    <text evidence="1 9">Amino-acid biosynthesis; L-arginine biosynthesis; N(2)-acetyl-L-ornithine from L-glutamate: step 2/4.</text>
</comment>
<reference evidence="11 12" key="1">
    <citation type="submission" date="2016-10" db="EMBL/GenBank/DDBJ databases">
        <title>Draft genome sequences of four alkaliphilic bacteria belonging to the Anaerobacillus genus.</title>
        <authorList>
            <person name="Bassil N.M."/>
            <person name="Lloyd J.R."/>
        </authorList>
    </citation>
    <scope>NUCLEOTIDE SEQUENCE [LARGE SCALE GENOMIC DNA]</scope>
    <source>
        <strain evidence="11 12">DSM 15340</strain>
    </source>
</reference>
<keyword evidence="3 9" id="KW-0028">Amino-acid biosynthesis</keyword>
<feature type="site" description="Transition state stabilizer" evidence="9">
    <location>
        <position position="215"/>
    </location>
</feature>
<comment type="caution">
    <text evidence="11">The sequence shown here is derived from an EMBL/GenBank/DDBJ whole genome shotgun (WGS) entry which is preliminary data.</text>
</comment>
<comment type="catalytic activity">
    <reaction evidence="8 9">
        <text>N-acetyl-L-glutamate + ATP = N-acetyl-L-glutamyl 5-phosphate + ADP</text>
        <dbReference type="Rhea" id="RHEA:14629"/>
        <dbReference type="ChEBI" id="CHEBI:30616"/>
        <dbReference type="ChEBI" id="CHEBI:44337"/>
        <dbReference type="ChEBI" id="CHEBI:57936"/>
        <dbReference type="ChEBI" id="CHEBI:456216"/>
        <dbReference type="EC" id="2.7.2.8"/>
    </reaction>
</comment>
<evidence type="ECO:0000259" key="10">
    <source>
        <dbReference type="Pfam" id="PF00696"/>
    </source>
</evidence>
<dbReference type="Pfam" id="PF00696">
    <property type="entry name" value="AA_kinase"/>
    <property type="match status" value="1"/>
</dbReference>
<dbReference type="Proteomes" id="UP000180098">
    <property type="component" value="Unassembled WGS sequence"/>
</dbReference>
<dbReference type="CDD" id="cd04238">
    <property type="entry name" value="AAK_NAGK-like"/>
    <property type="match status" value="1"/>
</dbReference>
<keyword evidence="5 9" id="KW-0547">Nucleotide-binding</keyword>
<dbReference type="EC" id="2.7.2.8" evidence="9"/>
<evidence type="ECO:0000256" key="6">
    <source>
        <dbReference type="ARBA" id="ARBA00022777"/>
    </source>
</evidence>
<keyword evidence="9" id="KW-0963">Cytoplasm</keyword>
<dbReference type="UniPathway" id="UPA00068">
    <property type="reaction ID" value="UER00107"/>
</dbReference>
<dbReference type="PANTHER" id="PTHR23342">
    <property type="entry name" value="N-ACETYLGLUTAMATE SYNTHASE"/>
    <property type="match status" value="1"/>
</dbReference>
<evidence type="ECO:0000256" key="5">
    <source>
        <dbReference type="ARBA" id="ARBA00022741"/>
    </source>
</evidence>
<protein>
    <recommendedName>
        <fullName evidence="9">Acetylglutamate kinase</fullName>
        <ecNumber evidence="9">2.7.2.8</ecNumber>
    </recommendedName>
    <alternativeName>
        <fullName evidence="9">N-acetyl-L-glutamate 5-phosphotransferase</fullName>
    </alternativeName>
    <alternativeName>
        <fullName evidence="9">NAG kinase</fullName>
        <shortName evidence="9">NAGK</shortName>
    </alternativeName>
</protein>
<dbReference type="Gene3D" id="3.40.1160.10">
    <property type="entry name" value="Acetylglutamate kinase-like"/>
    <property type="match status" value="1"/>
</dbReference>
<gene>
    <name evidence="9" type="primary">argB</name>
    <name evidence="11" type="ORF">BKP35_13750</name>
</gene>
<dbReference type="GO" id="GO:0003991">
    <property type="term" value="F:acetylglutamate kinase activity"/>
    <property type="evidence" value="ECO:0007669"/>
    <property type="project" value="UniProtKB-UniRule"/>
</dbReference>
<evidence type="ECO:0000256" key="1">
    <source>
        <dbReference type="ARBA" id="ARBA00004828"/>
    </source>
</evidence>
<proteinExistence type="inferred from homology"/>
<keyword evidence="2 9" id="KW-0055">Arginine biosynthesis</keyword>
<dbReference type="PANTHER" id="PTHR23342:SF0">
    <property type="entry name" value="N-ACETYLGLUTAMATE SYNTHASE, MITOCHONDRIAL"/>
    <property type="match status" value="1"/>
</dbReference>
<dbReference type="InterPro" id="IPR004662">
    <property type="entry name" value="AcgluKinase_fam"/>
</dbReference>
<dbReference type="FunFam" id="3.40.1160.10:FF:000004">
    <property type="entry name" value="Acetylglutamate kinase"/>
    <property type="match status" value="1"/>
</dbReference>
<feature type="binding site" evidence="9">
    <location>
        <position position="156"/>
    </location>
    <ligand>
        <name>substrate</name>
    </ligand>
</feature>
<evidence type="ECO:0000313" key="11">
    <source>
        <dbReference type="EMBL" id="OIJ10171.1"/>
    </source>
</evidence>
<keyword evidence="4 9" id="KW-0808">Transferase</keyword>
<evidence type="ECO:0000256" key="3">
    <source>
        <dbReference type="ARBA" id="ARBA00022605"/>
    </source>
</evidence>
<evidence type="ECO:0000256" key="2">
    <source>
        <dbReference type="ARBA" id="ARBA00022571"/>
    </source>
</evidence>
<name>A0A1S2LCP9_9BACI</name>
<evidence type="ECO:0000256" key="8">
    <source>
        <dbReference type="ARBA" id="ARBA00048141"/>
    </source>
</evidence>
<comment type="function">
    <text evidence="9">Catalyzes the ATP-dependent phosphorylation of N-acetyl-L-glutamate.</text>
</comment>
<dbReference type="PIRSF" id="PIRSF000728">
    <property type="entry name" value="NAGK"/>
    <property type="match status" value="1"/>
</dbReference>
<feature type="domain" description="Aspartate/glutamate/uridylate kinase" evidence="10">
    <location>
        <begin position="4"/>
        <end position="234"/>
    </location>
</feature>
<dbReference type="RefSeq" id="WP_071313935.1">
    <property type="nucleotide sequence ID" value="NZ_MLQQ01000040.1"/>
</dbReference>
<dbReference type="InterPro" id="IPR037528">
    <property type="entry name" value="ArgB"/>
</dbReference>
<keyword evidence="12" id="KW-1185">Reference proteome</keyword>
<accession>A0A1S2LCP9</accession>